<reference evidence="2" key="1">
    <citation type="submission" date="2021-02" db="EMBL/GenBank/DDBJ databases">
        <authorList>
            <person name="Nowell W R."/>
        </authorList>
    </citation>
    <scope>NUCLEOTIDE SEQUENCE</scope>
</reference>
<dbReference type="EMBL" id="CAJOAZ010002097">
    <property type="protein sequence ID" value="CAF3894006.1"/>
    <property type="molecule type" value="Genomic_DNA"/>
</dbReference>
<organism evidence="2 4">
    <name type="scientific">Adineta steineri</name>
    <dbReference type="NCBI Taxonomy" id="433720"/>
    <lineage>
        <taxon>Eukaryota</taxon>
        <taxon>Metazoa</taxon>
        <taxon>Spiralia</taxon>
        <taxon>Gnathifera</taxon>
        <taxon>Rotifera</taxon>
        <taxon>Eurotatoria</taxon>
        <taxon>Bdelloidea</taxon>
        <taxon>Adinetida</taxon>
        <taxon>Adinetidae</taxon>
        <taxon>Adineta</taxon>
    </lineage>
</organism>
<feature type="region of interest" description="Disordered" evidence="1">
    <location>
        <begin position="132"/>
        <end position="175"/>
    </location>
</feature>
<proteinExistence type="predicted"/>
<dbReference type="Proteomes" id="UP000663844">
    <property type="component" value="Unassembled WGS sequence"/>
</dbReference>
<evidence type="ECO:0000256" key="1">
    <source>
        <dbReference type="SAM" id="MobiDB-lite"/>
    </source>
</evidence>
<dbReference type="Proteomes" id="UP000663845">
    <property type="component" value="Unassembled WGS sequence"/>
</dbReference>
<sequence length="175" mass="20227">MDNLLQSTTIQPIETTELTAAAVTTISCIDVEEEDIQRKRIDNILLKAYITLPPPYRAQMAKTGVLDKIVKFLEEQLKMHQEFIDALWTHRIYIPADYHTGMMQTTLFESVSKIVHGVDHENEVWRITNLVRPNNQKRKSHRDGDDNGQQKNIKKQKIKQDDNADTTDNNTININ</sequence>
<evidence type="ECO:0000313" key="3">
    <source>
        <dbReference type="EMBL" id="CAF3894006.1"/>
    </source>
</evidence>
<gene>
    <name evidence="2" type="ORF">JYZ213_LOCUS5006</name>
    <name evidence="3" type="ORF">OXD698_LOCUS23571</name>
</gene>
<dbReference type="EMBL" id="CAJNOG010000029">
    <property type="protein sequence ID" value="CAF0796298.1"/>
    <property type="molecule type" value="Genomic_DNA"/>
</dbReference>
<feature type="compositionally biased region" description="Low complexity" evidence="1">
    <location>
        <begin position="166"/>
        <end position="175"/>
    </location>
</feature>
<accession>A0A813S7P6</accession>
<comment type="caution">
    <text evidence="2">The sequence shown here is derived from an EMBL/GenBank/DDBJ whole genome shotgun (WGS) entry which is preliminary data.</text>
</comment>
<dbReference type="AlphaFoldDB" id="A0A813S7P6"/>
<evidence type="ECO:0000313" key="4">
    <source>
        <dbReference type="Proteomes" id="UP000663845"/>
    </source>
</evidence>
<evidence type="ECO:0000313" key="2">
    <source>
        <dbReference type="EMBL" id="CAF0796298.1"/>
    </source>
</evidence>
<name>A0A813S7P6_9BILA</name>
<protein>
    <submittedName>
        <fullName evidence="2">Uncharacterized protein</fullName>
    </submittedName>
</protein>